<evidence type="ECO:0000256" key="2">
    <source>
        <dbReference type="ARBA" id="ARBA00023015"/>
    </source>
</evidence>
<dbReference type="PROSITE" id="PS50931">
    <property type="entry name" value="HTH_LYSR"/>
    <property type="match status" value="1"/>
</dbReference>
<dbReference type="Gene3D" id="1.10.10.10">
    <property type="entry name" value="Winged helix-like DNA-binding domain superfamily/Winged helix DNA-binding domain"/>
    <property type="match status" value="1"/>
</dbReference>
<evidence type="ECO:0000313" key="6">
    <source>
        <dbReference type="EMBL" id="MDQ0205195.1"/>
    </source>
</evidence>
<comment type="similarity">
    <text evidence="1">Belongs to the LysR transcriptional regulatory family.</text>
</comment>
<evidence type="ECO:0000313" key="7">
    <source>
        <dbReference type="Proteomes" id="UP001239167"/>
    </source>
</evidence>
<evidence type="ECO:0000256" key="3">
    <source>
        <dbReference type="ARBA" id="ARBA00023125"/>
    </source>
</evidence>
<dbReference type="Pfam" id="PF03466">
    <property type="entry name" value="LysR_substrate"/>
    <property type="match status" value="1"/>
</dbReference>
<dbReference type="SUPFAM" id="SSF53850">
    <property type="entry name" value="Periplasmic binding protein-like II"/>
    <property type="match status" value="1"/>
</dbReference>
<dbReference type="RefSeq" id="WP_307225407.1">
    <property type="nucleotide sequence ID" value="NZ_CP116940.1"/>
</dbReference>
<evidence type="ECO:0000256" key="1">
    <source>
        <dbReference type="ARBA" id="ARBA00009437"/>
    </source>
</evidence>
<evidence type="ECO:0000256" key="4">
    <source>
        <dbReference type="ARBA" id="ARBA00023163"/>
    </source>
</evidence>
<keyword evidence="4" id="KW-0804">Transcription</keyword>
<dbReference type="InterPro" id="IPR000847">
    <property type="entry name" value="LysR_HTH_N"/>
</dbReference>
<dbReference type="PANTHER" id="PTHR30419">
    <property type="entry name" value="HTH-TYPE TRANSCRIPTIONAL REGULATOR YBHD"/>
    <property type="match status" value="1"/>
</dbReference>
<name>A0ABT9YBH0_9FIRM</name>
<sequence length="297" mass="34249">MEFRVLSYFLTVAKEENISKAAEALHITQPTLSRQLSELEEELGVQLLNRGKRKTTLTDAGLLLRKRAEEITSLTEKTKREFRQSDAIVNGDIYIGCGETNAMRRMALTAKKLQTDYPHIRYHLFSAKADDVTERLDKGLLDFGLLIEPANIRKYHSFELPDTDFWGLLMRRDSSLCCKTRITPHDLWDIPLLISQQSLDTHELYHWLQKEQGELNIISTYNLIFNASLMVEAGLGYALCLDKLVHTGPDSLLRFRPLQPQLPAHVYLIWKKQQLFSKAAALFLDKLKEQIDIHLRN</sequence>
<gene>
    <name evidence="6" type="ORF">J2S01_002940</name>
</gene>
<feature type="domain" description="HTH lysR-type" evidence="5">
    <location>
        <begin position="1"/>
        <end position="58"/>
    </location>
</feature>
<keyword evidence="7" id="KW-1185">Reference proteome</keyword>
<reference evidence="6 7" key="1">
    <citation type="submission" date="2023-07" db="EMBL/GenBank/DDBJ databases">
        <title>Genomic Encyclopedia of Type Strains, Phase IV (KMG-IV): sequencing the most valuable type-strain genomes for metagenomic binning, comparative biology and taxonomic classification.</title>
        <authorList>
            <person name="Goeker M."/>
        </authorList>
    </citation>
    <scope>NUCLEOTIDE SEQUENCE [LARGE SCALE GENOMIC DNA]</scope>
    <source>
        <strain evidence="6 7">DSM 16980</strain>
    </source>
</reference>
<dbReference type="Gene3D" id="3.40.190.290">
    <property type="match status" value="1"/>
</dbReference>
<dbReference type="InterPro" id="IPR005119">
    <property type="entry name" value="LysR_subst-bd"/>
</dbReference>
<proteinExistence type="inferred from homology"/>
<dbReference type="InterPro" id="IPR036390">
    <property type="entry name" value="WH_DNA-bd_sf"/>
</dbReference>
<accession>A0ABT9YBH0</accession>
<dbReference type="Pfam" id="PF00126">
    <property type="entry name" value="HTH_1"/>
    <property type="match status" value="1"/>
</dbReference>
<dbReference type="GO" id="GO:0003677">
    <property type="term" value="F:DNA binding"/>
    <property type="evidence" value="ECO:0007669"/>
    <property type="project" value="UniProtKB-KW"/>
</dbReference>
<comment type="caution">
    <text evidence="6">The sequence shown here is derived from an EMBL/GenBank/DDBJ whole genome shotgun (WGS) entry which is preliminary data.</text>
</comment>
<dbReference type="CDD" id="cd05466">
    <property type="entry name" value="PBP2_LTTR_substrate"/>
    <property type="match status" value="1"/>
</dbReference>
<keyword evidence="2" id="KW-0805">Transcription regulation</keyword>
<keyword evidence="3 6" id="KW-0238">DNA-binding</keyword>
<evidence type="ECO:0000259" key="5">
    <source>
        <dbReference type="PROSITE" id="PS50931"/>
    </source>
</evidence>
<dbReference type="EMBL" id="JAUSUE010000034">
    <property type="protein sequence ID" value="MDQ0205195.1"/>
    <property type="molecule type" value="Genomic_DNA"/>
</dbReference>
<dbReference type="PRINTS" id="PR00039">
    <property type="entry name" value="HTHLYSR"/>
</dbReference>
<organism evidence="6 7">
    <name type="scientific">Pectinatus haikarae</name>
    <dbReference type="NCBI Taxonomy" id="349096"/>
    <lineage>
        <taxon>Bacteria</taxon>
        <taxon>Bacillati</taxon>
        <taxon>Bacillota</taxon>
        <taxon>Negativicutes</taxon>
        <taxon>Selenomonadales</taxon>
        <taxon>Selenomonadaceae</taxon>
        <taxon>Pectinatus</taxon>
    </lineage>
</organism>
<dbReference type="Proteomes" id="UP001239167">
    <property type="component" value="Unassembled WGS sequence"/>
</dbReference>
<dbReference type="SUPFAM" id="SSF46785">
    <property type="entry name" value="Winged helix' DNA-binding domain"/>
    <property type="match status" value="1"/>
</dbReference>
<protein>
    <submittedName>
        <fullName evidence="6">DNA-binding transcriptional LysR family regulator</fullName>
    </submittedName>
</protein>
<dbReference type="InterPro" id="IPR036388">
    <property type="entry name" value="WH-like_DNA-bd_sf"/>
</dbReference>
<dbReference type="PANTHER" id="PTHR30419:SF8">
    <property type="entry name" value="NITROGEN ASSIMILATION TRANSCRIPTIONAL ACTIVATOR-RELATED"/>
    <property type="match status" value="1"/>
</dbReference>
<dbReference type="InterPro" id="IPR050950">
    <property type="entry name" value="HTH-type_LysR_regulators"/>
</dbReference>